<feature type="transmembrane region" description="Helical" evidence="8">
    <location>
        <begin position="487"/>
        <end position="514"/>
    </location>
</feature>
<feature type="transmembrane region" description="Helical" evidence="8">
    <location>
        <begin position="111"/>
        <end position="130"/>
    </location>
</feature>
<dbReference type="EMBL" id="AXCR01000001">
    <property type="protein sequence ID" value="KJR89231.1"/>
    <property type="molecule type" value="Genomic_DNA"/>
</dbReference>
<sequence length="1080" mass="115201">MAVKETAAVTTTVVGTPDNGDNDNVDTSLSPRLSLEQQNEKEVVTNPDAITASAQRGVQKAEAAALVWSKTTAYAVYVWVWLLFFVVALQASISSNIVYYAYADFASAPQIAQAYILSAVVSGVLQLPIAKTLNLWGRAEGFLVCVGTYTLGLVLMAVCTGPASYAAGYTIYQVGYTATSFVLGVFVADTVGLQNRAFAYSLTGAPTLCTAFVGPLAANAFVTSSATNWRWAYGSFAVVVPATCAPLAVVLKVFQRRAEARGLFSRRAASGRTVWASIVHYLVAFDLVGAALLMAAFVLVLLPFSLRSNGLTTQYRSPTFIAMLAVGLLLFPAFAAWERFGLPRRTGTPFVQWDLLRSRTVQGACVVAAVLFFNFFTWDQYFYYYIQVVYDLDVTRTGYLAQANGVATTIWSVVFGVWIRQTRHFKHACLFFGAPLVVLGAGLMVHFRGSEAPLGYLVMCQIFLAVGTGTLILGDDMAVMAAADREGVPIVLALLGLCSSLGGALGNAVAAAVYQGTFPQALQQALPDMSPDDILGLFLGGSTAQLAFPVGSATRTAIDAAWATSQKYECITAAAIAVLFFPAIAAWKDYSVDRKQVKGTVLLRLDTVCRPLGVLLVHALAGHLVCFEHVLRNDHVVLAGKVLRLGNVEEGKVQKHKDTCRVKGKQDGGHVQERDAGRVDAKDDGLAGGQEAAVDAGVVGGLARAVGHARQEIQDDVLEEDGRDPGQGKQEEIRDKPGVGPVHERVRRRWGAAVVVAHLDHLPDPGGHKGRADQTQPDQGPCAALPGGVVQDQAEAVGGGDLQDDGDKGQQRAGAQVVAERIGGAAVDQETLGRQKGRDHQQQVPVLHGVPAGAELLHDGAALPTCPRCGGRNGRRHRRAVLPRDARGRPQQKGKTRAHAHKRQHDNVDGNGHAVGGRAVPVDHQVNEAGDGRAQRLQVLRYGDEGPALVLFRVRHGNGAHDHKDEAGRDANEHAAHNGKPGLAGRVKVPEAGDVERVAKDAQRGRPGRPDQVENGARQQRCDKPGGTQRRVDDLDRVGRVGAQAAGAEGGQGLVEAGREADDDAHEDVLPKRGVEAERW</sequence>
<dbReference type="PANTHER" id="PTHR23501">
    <property type="entry name" value="MAJOR FACILITATOR SUPERFAMILY"/>
    <property type="match status" value="1"/>
</dbReference>
<keyword evidence="3" id="KW-0813">Transport</keyword>
<evidence type="ECO:0000256" key="8">
    <source>
        <dbReference type="SAM" id="Phobius"/>
    </source>
</evidence>
<accession>A0A0F2MM26</accession>
<evidence type="ECO:0000256" key="7">
    <source>
        <dbReference type="SAM" id="MobiDB-lite"/>
    </source>
</evidence>
<evidence type="ECO:0000256" key="1">
    <source>
        <dbReference type="ARBA" id="ARBA00004141"/>
    </source>
</evidence>
<dbReference type="AlphaFoldDB" id="A0A0F2MM26"/>
<feature type="compositionally biased region" description="Basic and acidic residues" evidence="7">
    <location>
        <begin position="723"/>
        <end position="737"/>
    </location>
</feature>
<gene>
    <name evidence="9" type="ORF">SPSK_05868</name>
</gene>
<feature type="transmembrane region" description="Helical" evidence="8">
    <location>
        <begin position="274"/>
        <end position="300"/>
    </location>
</feature>
<feature type="transmembrane region" description="Helical" evidence="8">
    <location>
        <begin position="361"/>
        <end position="378"/>
    </location>
</feature>
<feature type="region of interest" description="Disordered" evidence="7">
    <location>
        <begin position="716"/>
        <end position="743"/>
    </location>
</feature>
<reference evidence="9 10" key="2">
    <citation type="journal article" date="2015" name="Eukaryot. Cell">
        <title>Asexual propagation of a virulent clone complex in a human and feline outbreak of sporotrichosis.</title>
        <authorList>
            <person name="Teixeira Mde M."/>
            <person name="Rodrigues A.M."/>
            <person name="Tsui C.K."/>
            <person name="de Almeida L.G."/>
            <person name="Van Diepeningen A.D."/>
            <person name="van den Ende B.G."/>
            <person name="Fernandes G.F."/>
            <person name="Kano R."/>
            <person name="Hamelin R.C."/>
            <person name="Lopes-Bezerra L.M."/>
            <person name="Vasconcelos A.T."/>
            <person name="de Hoog S."/>
            <person name="de Camargo Z.P."/>
            <person name="Felipe M.S."/>
        </authorList>
    </citation>
    <scope>NUCLEOTIDE SEQUENCE [LARGE SCALE GENOMIC DNA]</scope>
    <source>
        <strain evidence="9 10">1099-18</strain>
    </source>
</reference>
<evidence type="ECO:0000256" key="5">
    <source>
        <dbReference type="ARBA" id="ARBA00022989"/>
    </source>
</evidence>
<dbReference type="GeneID" id="27667854"/>
<proteinExistence type="inferred from homology"/>
<reference evidence="9 10" key="1">
    <citation type="journal article" date="2014" name="BMC Genomics">
        <title>Comparative genomics of the major fungal agents of human and animal Sporotrichosis: Sporothrix schenckii and Sporothrix brasiliensis.</title>
        <authorList>
            <person name="Teixeira M.M."/>
            <person name="de Almeida L.G."/>
            <person name="Kubitschek-Barreira P."/>
            <person name="Alves F.L."/>
            <person name="Kioshima E.S."/>
            <person name="Abadio A.K."/>
            <person name="Fernandes L."/>
            <person name="Derengowski L.S."/>
            <person name="Ferreira K.S."/>
            <person name="Souza R.C."/>
            <person name="Ruiz J.C."/>
            <person name="de Andrade N.C."/>
            <person name="Paes H.C."/>
            <person name="Nicola A.M."/>
            <person name="Albuquerque P."/>
            <person name="Gerber A.L."/>
            <person name="Martins V.P."/>
            <person name="Peconick L.D."/>
            <person name="Neto A.V."/>
            <person name="Chaucanez C.B."/>
            <person name="Silva P.A."/>
            <person name="Cunha O.L."/>
            <person name="de Oliveira F.F."/>
            <person name="dos Santos T.C."/>
            <person name="Barros A.L."/>
            <person name="Soares M.A."/>
            <person name="de Oliveira L.M."/>
            <person name="Marini M.M."/>
            <person name="Villalobos-Duno H."/>
            <person name="Cunha M.M."/>
            <person name="de Hoog S."/>
            <person name="da Silveira J.F."/>
            <person name="Henrissat B."/>
            <person name="Nino-Vega G.A."/>
            <person name="Cisalpino P.S."/>
            <person name="Mora-Montes H.M."/>
            <person name="Almeida S.R."/>
            <person name="Stajich J.E."/>
            <person name="Lopes-Bezerra L.M."/>
            <person name="Vasconcelos A.T."/>
            <person name="Felipe M.S."/>
        </authorList>
    </citation>
    <scope>NUCLEOTIDE SEQUENCE [LARGE SCALE GENOMIC DNA]</scope>
    <source>
        <strain evidence="9 10">1099-18</strain>
    </source>
</reference>
<feature type="region of interest" description="Disordered" evidence="7">
    <location>
        <begin position="960"/>
        <end position="986"/>
    </location>
</feature>
<comment type="subcellular location">
    <subcellularLocation>
        <location evidence="1">Membrane</location>
        <topology evidence="1">Multi-pass membrane protein</topology>
    </subcellularLocation>
</comment>
<feature type="region of interest" description="Disordered" evidence="7">
    <location>
        <begin position="867"/>
        <end position="913"/>
    </location>
</feature>
<dbReference type="Gene3D" id="1.20.1250.20">
    <property type="entry name" value="MFS general substrate transporter like domains"/>
    <property type="match status" value="2"/>
</dbReference>
<protein>
    <recommendedName>
        <fullName evidence="11">Siderochrome-iron transporter</fullName>
    </recommendedName>
</protein>
<keyword evidence="6 8" id="KW-0472">Membrane</keyword>
<feature type="transmembrane region" description="Helical" evidence="8">
    <location>
        <begin position="230"/>
        <end position="254"/>
    </location>
</feature>
<feature type="region of interest" description="Disordered" evidence="7">
    <location>
        <begin position="762"/>
        <end position="786"/>
    </location>
</feature>
<feature type="transmembrane region" description="Helical" evidence="8">
    <location>
        <begin position="198"/>
        <end position="218"/>
    </location>
</feature>
<feature type="compositionally biased region" description="Basic and acidic residues" evidence="7">
    <location>
        <begin position="960"/>
        <end position="976"/>
    </location>
</feature>
<feature type="transmembrane region" description="Helical" evidence="8">
    <location>
        <begin position="428"/>
        <end position="447"/>
    </location>
</feature>
<dbReference type="OrthoDB" id="4078873at2759"/>
<feature type="transmembrane region" description="Helical" evidence="8">
    <location>
        <begin position="320"/>
        <end position="340"/>
    </location>
</feature>
<dbReference type="Proteomes" id="UP000033710">
    <property type="component" value="Unassembled WGS sequence"/>
</dbReference>
<keyword evidence="5 8" id="KW-1133">Transmembrane helix</keyword>
<evidence type="ECO:0000256" key="2">
    <source>
        <dbReference type="ARBA" id="ARBA00008335"/>
    </source>
</evidence>
<dbReference type="KEGG" id="ssck:SPSK_05868"/>
<feature type="transmembrane region" description="Helical" evidence="8">
    <location>
        <begin position="453"/>
        <end position="475"/>
    </location>
</feature>
<evidence type="ECO:0000313" key="9">
    <source>
        <dbReference type="EMBL" id="KJR89231.1"/>
    </source>
</evidence>
<comment type="caution">
    <text evidence="9">The sequence shown here is derived from an EMBL/GenBank/DDBJ whole genome shotgun (WGS) entry which is preliminary data.</text>
</comment>
<organism evidence="9 10">
    <name type="scientific">Sporothrix schenckii 1099-18</name>
    <dbReference type="NCBI Taxonomy" id="1397361"/>
    <lineage>
        <taxon>Eukaryota</taxon>
        <taxon>Fungi</taxon>
        <taxon>Dikarya</taxon>
        <taxon>Ascomycota</taxon>
        <taxon>Pezizomycotina</taxon>
        <taxon>Sordariomycetes</taxon>
        <taxon>Sordariomycetidae</taxon>
        <taxon>Ophiostomatales</taxon>
        <taxon>Ophiostomataceae</taxon>
        <taxon>Sporothrix</taxon>
    </lineage>
</organism>
<dbReference type="InterPro" id="IPR036259">
    <property type="entry name" value="MFS_trans_sf"/>
</dbReference>
<dbReference type="GO" id="GO:0005886">
    <property type="term" value="C:plasma membrane"/>
    <property type="evidence" value="ECO:0007669"/>
    <property type="project" value="TreeGrafter"/>
</dbReference>
<evidence type="ECO:0000313" key="10">
    <source>
        <dbReference type="Proteomes" id="UP000033710"/>
    </source>
</evidence>
<feature type="transmembrane region" description="Helical" evidence="8">
    <location>
        <begin position="398"/>
        <end position="419"/>
    </location>
</feature>
<feature type="compositionally biased region" description="Basic and acidic residues" evidence="7">
    <location>
        <begin position="999"/>
        <end position="1012"/>
    </location>
</feature>
<feature type="region of interest" description="Disordered" evidence="7">
    <location>
        <begin position="999"/>
        <end position="1080"/>
    </location>
</feature>
<keyword evidence="4 8" id="KW-0812">Transmembrane</keyword>
<dbReference type="InterPro" id="IPR011701">
    <property type="entry name" value="MFS"/>
</dbReference>
<dbReference type="RefSeq" id="XP_016591907.1">
    <property type="nucleotide sequence ID" value="XM_016732577.1"/>
</dbReference>
<feature type="transmembrane region" description="Helical" evidence="8">
    <location>
        <begin position="171"/>
        <end position="191"/>
    </location>
</feature>
<dbReference type="VEuPathDB" id="FungiDB:SPSK_05868"/>
<dbReference type="FunFam" id="1.20.1250.20:FF:000284">
    <property type="entry name" value="Siderophore iron transporter mirB"/>
    <property type="match status" value="1"/>
</dbReference>
<feature type="compositionally biased region" description="Basic and acidic residues" evidence="7">
    <location>
        <begin position="1067"/>
        <end position="1080"/>
    </location>
</feature>
<feature type="transmembrane region" description="Helical" evidence="8">
    <location>
        <begin position="142"/>
        <end position="165"/>
    </location>
</feature>
<feature type="compositionally biased region" description="Basic and acidic residues" evidence="7">
    <location>
        <begin position="1020"/>
        <end position="1039"/>
    </location>
</feature>
<feature type="compositionally biased region" description="Basic and acidic residues" evidence="7">
    <location>
        <begin position="762"/>
        <end position="772"/>
    </location>
</feature>
<comment type="similarity">
    <text evidence="2">Belongs to the major facilitator superfamily.</text>
</comment>
<dbReference type="GO" id="GO:0022857">
    <property type="term" value="F:transmembrane transporter activity"/>
    <property type="evidence" value="ECO:0007669"/>
    <property type="project" value="InterPro"/>
</dbReference>
<dbReference type="SUPFAM" id="SSF103473">
    <property type="entry name" value="MFS general substrate transporter"/>
    <property type="match status" value="1"/>
</dbReference>
<evidence type="ECO:0000256" key="6">
    <source>
        <dbReference type="ARBA" id="ARBA00023136"/>
    </source>
</evidence>
<dbReference type="PANTHER" id="PTHR23501:SF107">
    <property type="entry name" value="TRANSPORTER, PUTATIVE (AFU_ORTHOLOGUE AFUA_7G04730)-RELATED"/>
    <property type="match status" value="1"/>
</dbReference>
<feature type="transmembrane region" description="Helical" evidence="8">
    <location>
        <begin position="76"/>
        <end position="99"/>
    </location>
</feature>
<dbReference type="Pfam" id="PF07690">
    <property type="entry name" value="MFS_1"/>
    <property type="match status" value="1"/>
</dbReference>
<evidence type="ECO:0000256" key="3">
    <source>
        <dbReference type="ARBA" id="ARBA00022448"/>
    </source>
</evidence>
<evidence type="ECO:0000256" key="4">
    <source>
        <dbReference type="ARBA" id="ARBA00022692"/>
    </source>
</evidence>
<evidence type="ECO:0008006" key="11">
    <source>
        <dbReference type="Google" id="ProtNLM"/>
    </source>
</evidence>
<name>A0A0F2MM26_SPOSC</name>
<feature type="compositionally biased region" description="Basic residues" evidence="7">
    <location>
        <begin position="890"/>
        <end position="904"/>
    </location>
</feature>